<dbReference type="AlphaFoldDB" id="A0A8X6Y948"/>
<dbReference type="EMBL" id="BMAV01016064">
    <property type="protein sequence ID" value="GFY66497.1"/>
    <property type="molecule type" value="Genomic_DNA"/>
</dbReference>
<gene>
    <name evidence="2" type="ORF">TNIN_143191</name>
</gene>
<reference evidence="2" key="1">
    <citation type="submission" date="2020-08" db="EMBL/GenBank/DDBJ databases">
        <title>Multicomponent nature underlies the extraordinary mechanical properties of spider dragline silk.</title>
        <authorList>
            <person name="Kono N."/>
            <person name="Nakamura H."/>
            <person name="Mori M."/>
            <person name="Yoshida Y."/>
            <person name="Ohtoshi R."/>
            <person name="Malay A.D."/>
            <person name="Moran D.A.P."/>
            <person name="Tomita M."/>
            <person name="Numata K."/>
            <person name="Arakawa K."/>
        </authorList>
    </citation>
    <scope>NUCLEOTIDE SEQUENCE</scope>
</reference>
<evidence type="ECO:0000313" key="2">
    <source>
        <dbReference type="EMBL" id="GFY66497.1"/>
    </source>
</evidence>
<evidence type="ECO:0000313" key="3">
    <source>
        <dbReference type="Proteomes" id="UP000886998"/>
    </source>
</evidence>
<protein>
    <submittedName>
        <fullName evidence="2">Uncharacterized protein</fullName>
    </submittedName>
</protein>
<dbReference type="OrthoDB" id="6437715at2759"/>
<accession>A0A8X6Y948</accession>
<name>A0A8X6Y948_9ARAC</name>
<evidence type="ECO:0000256" key="1">
    <source>
        <dbReference type="SAM" id="SignalP"/>
    </source>
</evidence>
<keyword evidence="3" id="KW-1185">Reference proteome</keyword>
<feature type="signal peptide" evidence="1">
    <location>
        <begin position="1"/>
        <end position="17"/>
    </location>
</feature>
<feature type="chain" id="PRO_5036460017" evidence="1">
    <location>
        <begin position="18"/>
        <end position="117"/>
    </location>
</feature>
<sequence length="117" mass="13095">MKFALILLFAVLAVASAQRTRPELCRGRVPCRPRPRPPVRPLIRIPVVPFPRYGFGDDDQYFASLGGADVGRYNREQRTRRGWGGDYQETEVSGVSLGKAKVGLYSRERDGQAPLYG</sequence>
<proteinExistence type="predicted"/>
<organism evidence="2 3">
    <name type="scientific">Trichonephila inaurata madagascariensis</name>
    <dbReference type="NCBI Taxonomy" id="2747483"/>
    <lineage>
        <taxon>Eukaryota</taxon>
        <taxon>Metazoa</taxon>
        <taxon>Ecdysozoa</taxon>
        <taxon>Arthropoda</taxon>
        <taxon>Chelicerata</taxon>
        <taxon>Arachnida</taxon>
        <taxon>Araneae</taxon>
        <taxon>Araneomorphae</taxon>
        <taxon>Entelegynae</taxon>
        <taxon>Araneoidea</taxon>
        <taxon>Nephilidae</taxon>
        <taxon>Trichonephila</taxon>
        <taxon>Trichonephila inaurata</taxon>
    </lineage>
</organism>
<comment type="caution">
    <text evidence="2">The sequence shown here is derived from an EMBL/GenBank/DDBJ whole genome shotgun (WGS) entry which is preliminary data.</text>
</comment>
<keyword evidence="1" id="KW-0732">Signal</keyword>
<dbReference type="Proteomes" id="UP000886998">
    <property type="component" value="Unassembled WGS sequence"/>
</dbReference>